<dbReference type="OrthoDB" id="7388552at2"/>
<dbReference type="PANTHER" id="PTHR30629:SF2">
    <property type="entry name" value="PROPHAGE INTEGRASE INTS-RELATED"/>
    <property type="match status" value="1"/>
</dbReference>
<dbReference type="InterPro" id="IPR025166">
    <property type="entry name" value="Integrase_DNA_bind_dom"/>
</dbReference>
<dbReference type="InterPro" id="IPR044068">
    <property type="entry name" value="CB"/>
</dbReference>
<accession>A0A2Z3HS32</accession>
<evidence type="ECO:0000313" key="8">
    <source>
        <dbReference type="EMBL" id="AWM78042.1"/>
    </source>
</evidence>
<dbReference type="PANTHER" id="PTHR30629">
    <property type="entry name" value="PROPHAGE INTEGRASE"/>
    <property type="match status" value="1"/>
</dbReference>
<dbReference type="KEGG" id="phb:HYN04_09925"/>
<dbReference type="SUPFAM" id="SSF56349">
    <property type="entry name" value="DNA breaking-rejoining enzymes"/>
    <property type="match status" value="1"/>
</dbReference>
<dbReference type="Pfam" id="PF00589">
    <property type="entry name" value="Phage_integrase"/>
    <property type="match status" value="1"/>
</dbReference>
<dbReference type="CDD" id="cd00801">
    <property type="entry name" value="INT_P4_C"/>
    <property type="match status" value="1"/>
</dbReference>
<dbReference type="InterPro" id="IPR011010">
    <property type="entry name" value="DNA_brk_join_enz"/>
</dbReference>
<proteinExistence type="inferred from homology"/>
<dbReference type="InterPro" id="IPR013762">
    <property type="entry name" value="Integrase-like_cat_sf"/>
</dbReference>
<dbReference type="GO" id="GO:0015074">
    <property type="term" value="P:DNA integration"/>
    <property type="evidence" value="ECO:0007669"/>
    <property type="project" value="UniProtKB-KW"/>
</dbReference>
<organism evidence="8 9">
    <name type="scientific">Phenylobacterium parvum</name>
    <dbReference type="NCBI Taxonomy" id="2201350"/>
    <lineage>
        <taxon>Bacteria</taxon>
        <taxon>Pseudomonadati</taxon>
        <taxon>Pseudomonadota</taxon>
        <taxon>Alphaproteobacteria</taxon>
        <taxon>Caulobacterales</taxon>
        <taxon>Caulobacteraceae</taxon>
        <taxon>Phenylobacterium</taxon>
    </lineage>
</organism>
<feature type="domain" description="Core-binding (CB)" evidence="7">
    <location>
        <begin position="108"/>
        <end position="189"/>
    </location>
</feature>
<comment type="similarity">
    <text evidence="1">Belongs to the 'phage' integrase family.</text>
</comment>
<dbReference type="InterPro" id="IPR038488">
    <property type="entry name" value="Integrase_DNA-bd_sf"/>
</dbReference>
<evidence type="ECO:0000256" key="1">
    <source>
        <dbReference type="ARBA" id="ARBA00008857"/>
    </source>
</evidence>
<dbReference type="InterPro" id="IPR050808">
    <property type="entry name" value="Phage_Integrase"/>
</dbReference>
<feature type="domain" description="Tyr recombinase" evidence="6">
    <location>
        <begin position="219"/>
        <end position="394"/>
    </location>
</feature>
<evidence type="ECO:0000256" key="5">
    <source>
        <dbReference type="PROSITE-ProRule" id="PRU01248"/>
    </source>
</evidence>
<evidence type="ECO:0000259" key="6">
    <source>
        <dbReference type="PROSITE" id="PS51898"/>
    </source>
</evidence>
<dbReference type="GO" id="GO:0006310">
    <property type="term" value="P:DNA recombination"/>
    <property type="evidence" value="ECO:0007669"/>
    <property type="project" value="UniProtKB-KW"/>
</dbReference>
<evidence type="ECO:0000256" key="4">
    <source>
        <dbReference type="ARBA" id="ARBA00023172"/>
    </source>
</evidence>
<dbReference type="PROSITE" id="PS51900">
    <property type="entry name" value="CB"/>
    <property type="match status" value="1"/>
</dbReference>
<sequence>MPRKVENQLTALQVKNLEAGSYIDGGGLRLLVKPTGARSWVFRFTLRGKTRDLGLGDAGPDGVKLSEARDLAAALRLKVKAGVDPLGEREREAAEALARAQADKIAAVTFKAAAEAHIEANGESWRNPKHRKQWGSTLKTYVYPHMGDIPVSEVTTTHVLAALEPIWKNRPETASRVRGRIEAVLNAAKAKGQRSGENPATWRGHLKMILPARSKLTRGHHAAMPYAKVPAFMARLRAARSVGARALEFAILTASRTGEVLGMTWREVDLKDNVWTVPAARMKAGKLHRVPLSPRALAILAEMRKAGAELDAPVFPGPKGGHLSNMALAMVLRRLGHEETVHGFRSAFRDWGSEQTGYSNEALEMALAHTIANAVERAYRRGDLLERRVRLMADWAAYCEGEAVAAGDNVTPLRQPA</sequence>
<keyword evidence="3 5" id="KW-0238">DNA-binding</keyword>
<dbReference type="Pfam" id="PF13356">
    <property type="entry name" value="Arm-DNA-bind_3"/>
    <property type="match status" value="1"/>
</dbReference>
<dbReference type="PROSITE" id="PS51898">
    <property type="entry name" value="TYR_RECOMBINASE"/>
    <property type="match status" value="1"/>
</dbReference>
<keyword evidence="9" id="KW-1185">Reference proteome</keyword>
<protein>
    <submittedName>
        <fullName evidence="8">Integrase</fullName>
    </submittedName>
</protein>
<dbReference type="InterPro" id="IPR010998">
    <property type="entry name" value="Integrase_recombinase_N"/>
</dbReference>
<dbReference type="Gene3D" id="3.30.160.390">
    <property type="entry name" value="Integrase, DNA-binding domain"/>
    <property type="match status" value="1"/>
</dbReference>
<keyword evidence="4" id="KW-0233">DNA recombination</keyword>
<dbReference type="Gene3D" id="1.10.443.10">
    <property type="entry name" value="Intergrase catalytic core"/>
    <property type="match status" value="1"/>
</dbReference>
<evidence type="ECO:0000313" key="9">
    <source>
        <dbReference type="Proteomes" id="UP000247763"/>
    </source>
</evidence>
<evidence type="ECO:0000259" key="7">
    <source>
        <dbReference type="PROSITE" id="PS51900"/>
    </source>
</evidence>
<dbReference type="InterPro" id="IPR053876">
    <property type="entry name" value="Phage_int_M"/>
</dbReference>
<dbReference type="InterPro" id="IPR002104">
    <property type="entry name" value="Integrase_catalytic"/>
</dbReference>
<reference evidence="9" key="1">
    <citation type="submission" date="2018-05" db="EMBL/GenBank/DDBJ databases">
        <title>Genome sequencing of Phenylobacterium sp. HYN0004.</title>
        <authorList>
            <person name="Yi H."/>
            <person name="Baek C."/>
        </authorList>
    </citation>
    <scope>NUCLEOTIDE SEQUENCE [LARGE SCALE GENOMIC DNA]</scope>
    <source>
        <strain evidence="9">HYN0004</strain>
    </source>
</reference>
<keyword evidence="2" id="KW-0229">DNA integration</keyword>
<evidence type="ECO:0000256" key="3">
    <source>
        <dbReference type="ARBA" id="ARBA00023125"/>
    </source>
</evidence>
<dbReference type="Gene3D" id="1.10.150.130">
    <property type="match status" value="1"/>
</dbReference>
<evidence type="ECO:0000256" key="2">
    <source>
        <dbReference type="ARBA" id="ARBA00022908"/>
    </source>
</evidence>
<dbReference type="AlphaFoldDB" id="A0A2Z3HS32"/>
<dbReference type="Proteomes" id="UP000247763">
    <property type="component" value="Chromosome"/>
</dbReference>
<dbReference type="RefSeq" id="WP_110450609.1">
    <property type="nucleotide sequence ID" value="NZ_CP029479.1"/>
</dbReference>
<dbReference type="EMBL" id="CP029479">
    <property type="protein sequence ID" value="AWM78042.1"/>
    <property type="molecule type" value="Genomic_DNA"/>
</dbReference>
<dbReference type="Pfam" id="PF22022">
    <property type="entry name" value="Phage_int_M"/>
    <property type="match status" value="1"/>
</dbReference>
<name>A0A2Z3HS32_9CAUL</name>
<gene>
    <name evidence="8" type="ORF">HYN04_09925</name>
</gene>
<dbReference type="GO" id="GO:0003677">
    <property type="term" value="F:DNA binding"/>
    <property type="evidence" value="ECO:0007669"/>
    <property type="project" value="UniProtKB-UniRule"/>
</dbReference>